<dbReference type="RefSeq" id="WP_029941693.1">
    <property type="nucleotide sequence ID" value="NZ_BSOO01000003.1"/>
</dbReference>
<evidence type="ECO:0000313" key="2">
    <source>
        <dbReference type="Proteomes" id="UP001156703"/>
    </source>
</evidence>
<protein>
    <recommendedName>
        <fullName evidence="3">DUF1491 family protein</fullName>
    </recommendedName>
</protein>
<sequence length="111" mass="12022">MSEARLAPSIEVSALLAKARAEGGFGTVLARGDPDRGAIMVVLAERGEAKRLVERRLQTGGTYEWEGRESGDSANLQQHLARARDSDPDLWVIELDIPSTERFVAGMISGD</sequence>
<evidence type="ECO:0000313" key="1">
    <source>
        <dbReference type="EMBL" id="GLR46758.1"/>
    </source>
</evidence>
<evidence type="ECO:0008006" key="3">
    <source>
        <dbReference type="Google" id="ProtNLM"/>
    </source>
</evidence>
<proteinExistence type="predicted"/>
<gene>
    <name evidence="1" type="ORF">GCM10007925_04690</name>
</gene>
<dbReference type="EMBL" id="BSOO01000003">
    <property type="protein sequence ID" value="GLR46758.1"/>
    <property type="molecule type" value="Genomic_DNA"/>
</dbReference>
<dbReference type="Gene3D" id="3.40.1530.20">
    <property type="entry name" value="Protein of unknown function (DUF1491)"/>
    <property type="match status" value="1"/>
</dbReference>
<comment type="caution">
    <text evidence="1">The sequence shown here is derived from an EMBL/GenBank/DDBJ whole genome shotgun (WGS) entry which is preliminary data.</text>
</comment>
<name>A0ABQ5Z7A3_9SPHN</name>
<keyword evidence="2" id="KW-1185">Reference proteome</keyword>
<dbReference type="Pfam" id="PF07372">
    <property type="entry name" value="DUF1491"/>
    <property type="match status" value="1"/>
</dbReference>
<reference evidence="2" key="1">
    <citation type="journal article" date="2019" name="Int. J. Syst. Evol. Microbiol.">
        <title>The Global Catalogue of Microorganisms (GCM) 10K type strain sequencing project: providing services to taxonomists for standard genome sequencing and annotation.</title>
        <authorList>
            <consortium name="The Broad Institute Genomics Platform"/>
            <consortium name="The Broad Institute Genome Sequencing Center for Infectious Disease"/>
            <person name="Wu L."/>
            <person name="Ma J."/>
        </authorList>
    </citation>
    <scope>NUCLEOTIDE SEQUENCE [LARGE SCALE GENOMIC DNA]</scope>
    <source>
        <strain evidence="2">NBRC 102146</strain>
    </source>
</reference>
<dbReference type="InterPro" id="IPR009964">
    <property type="entry name" value="DUF1491"/>
</dbReference>
<organism evidence="1 2">
    <name type="scientific">Sphingomonas astaxanthinifaciens DSM 22298</name>
    <dbReference type="NCBI Taxonomy" id="1123267"/>
    <lineage>
        <taxon>Bacteria</taxon>
        <taxon>Pseudomonadati</taxon>
        <taxon>Pseudomonadota</taxon>
        <taxon>Alphaproteobacteria</taxon>
        <taxon>Sphingomonadales</taxon>
        <taxon>Sphingomonadaceae</taxon>
        <taxon>Sphingomonas</taxon>
    </lineage>
</organism>
<accession>A0ABQ5Z7A3</accession>
<dbReference type="Proteomes" id="UP001156703">
    <property type="component" value="Unassembled WGS sequence"/>
</dbReference>